<dbReference type="RefSeq" id="WP_026786924.1">
    <property type="nucleotide sequence ID" value="NZ_LR812491.1"/>
</dbReference>
<dbReference type="AlphaFoldDB" id="A0A6J7ZFV0"/>
<evidence type="ECO:0000259" key="1">
    <source>
        <dbReference type="Pfam" id="PF18480"/>
    </source>
</evidence>
<comment type="caution">
    <text evidence="2">The sequence shown here is derived from an EMBL/GenBank/DDBJ whole genome shotgun (WGS) entry which is preliminary data.</text>
</comment>
<evidence type="ECO:0000313" key="2">
    <source>
        <dbReference type="EMBL" id="CAC5340215.1"/>
    </source>
</evidence>
<gene>
    <name evidence="2" type="ORF">PLAN_100265</name>
</gene>
<dbReference type="EMBL" id="CZCZ02000005">
    <property type="protein sequence ID" value="CAC5340215.1"/>
    <property type="molecule type" value="Genomic_DNA"/>
</dbReference>
<keyword evidence="3" id="KW-1185">Reference proteome</keyword>
<dbReference type="Pfam" id="PF18480">
    <property type="entry name" value="DUF5615"/>
    <property type="match status" value="1"/>
</dbReference>
<reference evidence="2" key="1">
    <citation type="submission" date="2020-05" db="EMBL/GenBank/DDBJ databases">
        <authorList>
            <consortium name="Genoscope - CEA"/>
            <person name="William W."/>
        </authorList>
    </citation>
    <scope>NUCLEOTIDE SEQUENCE [LARGE SCALE GENOMIC DNA]</scope>
    <source>
        <strain evidence="2">PCC 7821</strain>
    </source>
</reference>
<organism evidence="2 3">
    <name type="scientific">Planktothrix rubescens CCAP 1459/22</name>
    <dbReference type="NCBI Taxonomy" id="329571"/>
    <lineage>
        <taxon>Bacteria</taxon>
        <taxon>Bacillati</taxon>
        <taxon>Cyanobacteriota</taxon>
        <taxon>Cyanophyceae</taxon>
        <taxon>Oscillatoriophycideae</taxon>
        <taxon>Oscillatoriales</taxon>
        <taxon>Microcoleaceae</taxon>
        <taxon>Planktothrix</taxon>
    </lineage>
</organism>
<dbReference type="Proteomes" id="UP000196521">
    <property type="component" value="Unassembled WGS sequence"/>
</dbReference>
<feature type="domain" description="DUF5615" evidence="1">
    <location>
        <begin position="7"/>
        <end position="110"/>
    </location>
</feature>
<name>A0A6J7ZFV0_PLARU</name>
<evidence type="ECO:0000313" key="3">
    <source>
        <dbReference type="Proteomes" id="UP000196521"/>
    </source>
</evidence>
<dbReference type="InterPro" id="IPR041049">
    <property type="entry name" value="DUF5615"/>
</dbReference>
<proteinExistence type="predicted"/>
<sequence length="114" mass="12968">MKLFATLYTDEDVSVLVATLLRSRGFNVTTSLEQGMLGKSDQDQLIYTAKVDRCLLTHNRVDFERLHLEYIAKKQNHSGIIIVPQKSPHEIAQRVAILLDTLTADEIINQLLYV</sequence>
<protein>
    <recommendedName>
        <fullName evidence="1">DUF5615 domain-containing protein</fullName>
    </recommendedName>
</protein>
<accession>A0A6J7ZFV0</accession>